<gene>
    <name evidence="1" type="ORF">NVIE_0314</name>
</gene>
<dbReference type="STRING" id="926571.NVIE_0314"/>
<proteinExistence type="predicted"/>
<keyword evidence="2" id="KW-1185">Reference proteome</keyword>
<dbReference type="KEGG" id="nvn:NVIE_0314"/>
<dbReference type="HOGENOM" id="CLU_1286379_0_0_2"/>
<protein>
    <submittedName>
        <fullName evidence="1">Uncharacterized protein</fullName>
    </submittedName>
</protein>
<evidence type="ECO:0000313" key="2">
    <source>
        <dbReference type="Proteomes" id="UP000027093"/>
    </source>
</evidence>
<reference evidence="1 2" key="1">
    <citation type="journal article" date="2014" name="Int. J. Syst. Evol. Microbiol.">
        <title>Nitrososphaera viennensis gen. nov., sp. nov., an aerobic and mesophilic, ammonia-oxidizing archaeon from soil and a member of the archaeal phylum Thaumarchaeota.</title>
        <authorList>
            <person name="Stieglmeier M."/>
            <person name="Klingl A."/>
            <person name="Alves R.J."/>
            <person name="Rittmann S.K."/>
            <person name="Melcher M."/>
            <person name="Leisch N."/>
            <person name="Schleper C."/>
        </authorList>
    </citation>
    <scope>NUCLEOTIDE SEQUENCE [LARGE SCALE GENOMIC DNA]</scope>
    <source>
        <strain evidence="1">EN76</strain>
    </source>
</reference>
<dbReference type="EMBL" id="CP007536">
    <property type="protein sequence ID" value="AIC14500.1"/>
    <property type="molecule type" value="Genomic_DNA"/>
</dbReference>
<dbReference type="AlphaFoldDB" id="A0A060HGN8"/>
<evidence type="ECO:0000313" key="1">
    <source>
        <dbReference type="EMBL" id="AIC14500.1"/>
    </source>
</evidence>
<sequence length="214" mass="22617">MLAVLCRRIIYSTISTIQSSGNSSNGVNIHVAFVGNDANYYEAGMYYGSFTSGGGSGYNPNVFQFAWGKGGQILGVSSITPVAGHQVEISLIYISSASRWEAWFNDKNTGQLQTMAIGSSSVSVASDTFIFAESNGFGPNSNTQTLGLVTVQTLLKATRVAGDGVTFSNWDDAYVNKNCVGTNNASYGVTYLGTPGNFQIGYNGATKSNGAQIW</sequence>
<organism evidence="1 2">
    <name type="scientific">Nitrososphaera viennensis EN76</name>
    <dbReference type="NCBI Taxonomy" id="926571"/>
    <lineage>
        <taxon>Archaea</taxon>
        <taxon>Nitrososphaerota</taxon>
        <taxon>Nitrososphaeria</taxon>
        <taxon>Nitrososphaerales</taxon>
        <taxon>Nitrososphaeraceae</taxon>
        <taxon>Nitrososphaera</taxon>
    </lineage>
</organism>
<dbReference type="Proteomes" id="UP000027093">
    <property type="component" value="Chromosome"/>
</dbReference>
<name>A0A060HGN8_9ARCH</name>
<accession>A0A060HGN8</accession>